<dbReference type="HOGENOM" id="CLU_3009658_0_0_5"/>
<accession>A0A068TAF0</accession>
<dbReference type="eggNOG" id="ENOG50300Y2">
    <property type="taxonomic scope" value="Bacteria"/>
</dbReference>
<evidence type="ECO:0000313" key="3">
    <source>
        <dbReference type="Proteomes" id="UP000028186"/>
    </source>
</evidence>
<protein>
    <submittedName>
        <fullName evidence="2">Uncharacterized protein</fullName>
    </submittedName>
</protein>
<dbReference type="KEGG" id="ngl:RG1141_CH30630"/>
<proteinExistence type="predicted"/>
<reference evidence="3" key="1">
    <citation type="journal article" date="2014" name="BMC Genomics">
        <title>Genome sequencing of two Neorhizobium galegae strains reveals a noeT gene responsible for the unusual acetylation of the nodulation factors.</title>
        <authorList>
            <person name="Osterman J."/>
            <person name="Marsh J."/>
            <person name="Laine P.K."/>
            <person name="Zeng Z."/>
            <person name="Alatalo E."/>
            <person name="Sullivan J.T."/>
            <person name="Young J.P."/>
            <person name="Thomas-Oates J."/>
            <person name="Paulin L."/>
            <person name="Lindstrom K."/>
        </authorList>
    </citation>
    <scope>NUCLEOTIDE SEQUENCE [LARGE SCALE GENOMIC DNA]</scope>
    <source>
        <strain evidence="3">HAMBI 1141</strain>
    </source>
</reference>
<dbReference type="AlphaFoldDB" id="A0A068TAF0"/>
<dbReference type="Proteomes" id="UP000028186">
    <property type="component" value="Chromosome I"/>
</dbReference>
<evidence type="ECO:0000256" key="1">
    <source>
        <dbReference type="SAM" id="MobiDB-lite"/>
    </source>
</evidence>
<feature type="region of interest" description="Disordered" evidence="1">
    <location>
        <begin position="1"/>
        <end position="30"/>
    </location>
</feature>
<name>A0A068TAF0_NEOGA</name>
<organism evidence="2 3">
    <name type="scientific">Neorhizobium galegae bv. officinalis bv. officinalis str. HAMBI 1141</name>
    <dbReference type="NCBI Taxonomy" id="1028801"/>
    <lineage>
        <taxon>Bacteria</taxon>
        <taxon>Pseudomonadati</taxon>
        <taxon>Pseudomonadota</taxon>
        <taxon>Alphaproteobacteria</taxon>
        <taxon>Hyphomicrobiales</taxon>
        <taxon>Rhizobiaceae</taxon>
        <taxon>Rhizobium/Agrobacterium group</taxon>
        <taxon>Neorhizobium</taxon>
    </lineage>
</organism>
<dbReference type="RefSeq" id="WP_244447435.1">
    <property type="nucleotide sequence ID" value="NZ_HG938355.1"/>
</dbReference>
<dbReference type="PATRIC" id="fig|1028801.3.peg.3117"/>
<gene>
    <name evidence="2" type="ORF">RG1141_CH30630</name>
</gene>
<dbReference type="EMBL" id="HG938355">
    <property type="protein sequence ID" value="CDN55398.1"/>
    <property type="molecule type" value="Genomic_DNA"/>
</dbReference>
<evidence type="ECO:0000313" key="2">
    <source>
        <dbReference type="EMBL" id="CDN55398.1"/>
    </source>
</evidence>
<sequence length="56" mass="6503">MAKIADQTRAAEKLSQRESQQPASQAAREEALRRLEKFRGRLPEDFVFDQDEANLR</sequence>